<feature type="transmembrane region" description="Helical" evidence="1">
    <location>
        <begin position="387"/>
        <end position="403"/>
    </location>
</feature>
<reference evidence="2 3" key="1">
    <citation type="submission" date="2018-04" db="EMBL/GenBank/DDBJ databases">
        <title>Transcriptomics of ammonia oxidizing archaea.</title>
        <authorList>
            <person name="Carini P."/>
        </authorList>
    </citation>
    <scope>NUCLEOTIDE SEQUENCE [LARGE SCALE GENOMIC DNA]</scope>
    <source>
        <strain evidence="2 3">U25</strain>
    </source>
</reference>
<dbReference type="AlphaFoldDB" id="A0A2R6T917"/>
<name>A0A2R6T917_9ARCH</name>
<feature type="transmembrane region" description="Helical" evidence="1">
    <location>
        <begin position="173"/>
        <end position="191"/>
    </location>
</feature>
<sequence>MSEQISSKLISYAVFLVTLGVIGVSILSVMFPALIISNTYEFSNDLDPFESNSWLPSIIISISSFLIIGFLYQKKKLPSFFQSGIHFILNFETSKRVSIITAIIILVIYIGFSSEELFIDEMRQWPDYKVLQQALDIWPSTDHWSIYVSEQNTRYVRIILLDFSQEFLQNIKLLPFVGSILVVVFTALITTQIAKKRFAGLVSMIILLQSITFTDFDTIAVYENFWVLFYLISLYSIQKRWWSASPVSFVLAIFTKAFIITYFWMNIFFIYRAEIPRKTKYFLFLTYGAVIGIVYWIFESGKSIIYDDIVKLDVNAFYDGFTGWGNNMQLDPLAILCVVPLTVGLFIKSLKGVKQADSVLILIMGTILAAPLISFVTDFYFILPYRYIPFIVAMAIGIGVFLSKED</sequence>
<feature type="transmembrane region" description="Helical" evidence="1">
    <location>
        <begin position="281"/>
        <end position="298"/>
    </location>
</feature>
<keyword evidence="1" id="KW-1133">Transmembrane helix</keyword>
<dbReference type="GeneID" id="24817161"/>
<keyword evidence="1" id="KW-0472">Membrane</keyword>
<organism evidence="2 3">
    <name type="scientific">Candidatus Nitrosopelagicus brevis</name>
    <dbReference type="NCBI Taxonomy" id="1410606"/>
    <lineage>
        <taxon>Archaea</taxon>
        <taxon>Nitrososphaerota</taxon>
    </lineage>
</organism>
<accession>A0A2R6T917</accession>
<dbReference type="Proteomes" id="UP000241022">
    <property type="component" value="Unassembled WGS sequence"/>
</dbReference>
<evidence type="ECO:0000313" key="3">
    <source>
        <dbReference type="Proteomes" id="UP000241022"/>
    </source>
</evidence>
<dbReference type="RefSeq" id="WP_048106130.1">
    <property type="nucleotide sequence ID" value="NZ_CP007026.1"/>
</dbReference>
<dbReference type="OrthoDB" id="12190at2157"/>
<evidence type="ECO:0000256" key="1">
    <source>
        <dbReference type="SAM" id="Phobius"/>
    </source>
</evidence>
<gene>
    <name evidence="2" type="ORF">A7X95_07330</name>
</gene>
<feature type="transmembrane region" description="Helical" evidence="1">
    <location>
        <begin position="359"/>
        <end position="381"/>
    </location>
</feature>
<protein>
    <recommendedName>
        <fullName evidence="4">Dolichyl-phosphate-mannose-protein mannosyltransferase</fullName>
    </recommendedName>
</protein>
<dbReference type="EMBL" id="LXWN01000003">
    <property type="protein sequence ID" value="PTL87115.1"/>
    <property type="molecule type" value="Genomic_DNA"/>
</dbReference>
<evidence type="ECO:0008006" key="4">
    <source>
        <dbReference type="Google" id="ProtNLM"/>
    </source>
</evidence>
<evidence type="ECO:0000313" key="2">
    <source>
        <dbReference type="EMBL" id="PTL87115.1"/>
    </source>
</evidence>
<keyword evidence="1" id="KW-0812">Transmembrane</keyword>
<proteinExistence type="predicted"/>
<feature type="transmembrane region" description="Helical" evidence="1">
    <location>
        <begin position="54"/>
        <end position="72"/>
    </location>
</feature>
<feature type="transmembrane region" description="Helical" evidence="1">
    <location>
        <begin position="242"/>
        <end position="269"/>
    </location>
</feature>
<comment type="caution">
    <text evidence="2">The sequence shown here is derived from an EMBL/GenBank/DDBJ whole genome shotgun (WGS) entry which is preliminary data.</text>
</comment>
<feature type="transmembrane region" description="Helical" evidence="1">
    <location>
        <begin position="330"/>
        <end position="347"/>
    </location>
</feature>
<keyword evidence="3" id="KW-1185">Reference proteome</keyword>
<feature type="transmembrane region" description="Helical" evidence="1">
    <location>
        <begin position="93"/>
        <end position="112"/>
    </location>
</feature>
<feature type="transmembrane region" description="Helical" evidence="1">
    <location>
        <begin position="12"/>
        <end position="34"/>
    </location>
</feature>